<comment type="subcellular location">
    <subcellularLocation>
        <location evidence="8">Cytoplasm</location>
    </subcellularLocation>
</comment>
<evidence type="ECO:0000256" key="4">
    <source>
        <dbReference type="ARBA" id="ARBA00022605"/>
    </source>
</evidence>
<dbReference type="InterPro" id="IPR015422">
    <property type="entry name" value="PyrdxlP-dep_Trfase_small"/>
</dbReference>
<dbReference type="Proteomes" id="UP000037511">
    <property type="component" value="Unassembled WGS sequence"/>
</dbReference>
<dbReference type="GO" id="GO:0005737">
    <property type="term" value="C:cytoplasm"/>
    <property type="evidence" value="ECO:0007669"/>
    <property type="project" value="UniProtKB-SubCell"/>
</dbReference>
<comment type="subunit">
    <text evidence="8">Homodimer.</text>
</comment>
<dbReference type="GO" id="GO:0030170">
    <property type="term" value="F:pyridoxal phosphate binding"/>
    <property type="evidence" value="ECO:0007669"/>
    <property type="project" value="InterPro"/>
</dbReference>
<evidence type="ECO:0000313" key="9">
    <source>
        <dbReference type="EMBL" id="KNE28459.1"/>
    </source>
</evidence>
<dbReference type="AlphaFoldDB" id="A0AAW3I6R9"/>
<keyword evidence="8" id="KW-0963">Cytoplasm</keyword>
<dbReference type="SUPFAM" id="SSF53383">
    <property type="entry name" value="PLP-dependent transferases"/>
    <property type="match status" value="1"/>
</dbReference>
<feature type="modified residue" description="N6-(pyridoxal phosphate)lysine" evidence="8">
    <location>
        <position position="244"/>
    </location>
</feature>
<evidence type="ECO:0000256" key="5">
    <source>
        <dbReference type="ARBA" id="ARBA00022679"/>
    </source>
</evidence>
<dbReference type="PROSITE" id="PS00600">
    <property type="entry name" value="AA_TRANSFER_CLASS_3"/>
    <property type="match status" value="1"/>
</dbReference>
<dbReference type="InterPro" id="IPR015424">
    <property type="entry name" value="PyrdxlP-dep_Trfase"/>
</dbReference>
<comment type="pathway">
    <text evidence="8">Amino-acid biosynthesis; L-arginine biosynthesis; N(2)-acetyl-L-ornithine from L-glutamate: step 4/4.</text>
</comment>
<keyword evidence="3 8" id="KW-0032">Aminotransferase</keyword>
<organism evidence="9 10">
    <name type="scientific">Achromobacter spanius</name>
    <dbReference type="NCBI Taxonomy" id="217203"/>
    <lineage>
        <taxon>Bacteria</taxon>
        <taxon>Pseudomonadati</taxon>
        <taxon>Pseudomonadota</taxon>
        <taxon>Betaproteobacteria</taxon>
        <taxon>Burkholderiales</taxon>
        <taxon>Alcaligenaceae</taxon>
        <taxon>Achromobacter</taxon>
    </lineage>
</organism>
<gene>
    <name evidence="8" type="primary">argD</name>
    <name evidence="9" type="ORF">AFM18_06215</name>
</gene>
<comment type="caution">
    <text evidence="9">The sequence shown here is derived from an EMBL/GenBank/DDBJ whole genome shotgun (WGS) entry which is preliminary data.</text>
</comment>
<evidence type="ECO:0000256" key="1">
    <source>
        <dbReference type="ARBA" id="ARBA00004946"/>
    </source>
</evidence>
<proteinExistence type="inferred from homology"/>
<keyword evidence="4 8" id="KW-0028">Amino-acid biosynthesis</keyword>
<dbReference type="PANTHER" id="PTHR11986:SF79">
    <property type="entry name" value="ACETYLORNITHINE AMINOTRANSFERASE, MITOCHONDRIAL"/>
    <property type="match status" value="1"/>
</dbReference>
<dbReference type="Pfam" id="PF00202">
    <property type="entry name" value="Aminotran_3"/>
    <property type="match status" value="1"/>
</dbReference>
<evidence type="ECO:0000256" key="8">
    <source>
        <dbReference type="HAMAP-Rule" id="MF_01107"/>
    </source>
</evidence>
<dbReference type="HAMAP" id="MF_01107">
    <property type="entry name" value="ArgD_aminotrans_3"/>
    <property type="match status" value="1"/>
</dbReference>
<dbReference type="EMBL" id="LGVG01000006">
    <property type="protein sequence ID" value="KNE28459.1"/>
    <property type="molecule type" value="Genomic_DNA"/>
</dbReference>
<dbReference type="InterPro" id="IPR015421">
    <property type="entry name" value="PyrdxlP-dep_Trfase_major"/>
</dbReference>
<feature type="binding site" evidence="8">
    <location>
        <position position="273"/>
    </location>
    <ligand>
        <name>pyridoxal 5'-phosphate</name>
        <dbReference type="ChEBI" id="CHEBI:597326"/>
    </ligand>
</feature>
<comment type="cofactor">
    <cofactor evidence="8">
        <name>pyridoxal 5'-phosphate</name>
        <dbReference type="ChEBI" id="CHEBI:597326"/>
    </cofactor>
    <text evidence="8">Binds 1 pyridoxal phosphate per subunit.</text>
</comment>
<comment type="catalytic activity">
    <reaction evidence="8">
        <text>N(2)-acetyl-L-ornithine + 2-oxoglutarate = N-acetyl-L-glutamate 5-semialdehyde + L-glutamate</text>
        <dbReference type="Rhea" id="RHEA:18049"/>
        <dbReference type="ChEBI" id="CHEBI:16810"/>
        <dbReference type="ChEBI" id="CHEBI:29123"/>
        <dbReference type="ChEBI" id="CHEBI:29985"/>
        <dbReference type="ChEBI" id="CHEBI:57805"/>
        <dbReference type="EC" id="2.6.1.11"/>
    </reaction>
</comment>
<dbReference type="PANTHER" id="PTHR11986">
    <property type="entry name" value="AMINOTRANSFERASE CLASS III"/>
    <property type="match status" value="1"/>
</dbReference>
<dbReference type="NCBIfam" id="TIGR00707">
    <property type="entry name" value="argD"/>
    <property type="match status" value="1"/>
</dbReference>
<dbReference type="GO" id="GO:0042802">
    <property type="term" value="F:identical protein binding"/>
    <property type="evidence" value="ECO:0007669"/>
    <property type="project" value="TreeGrafter"/>
</dbReference>
<protein>
    <recommendedName>
        <fullName evidence="8">Acetylornithine aminotransferase</fullName>
        <shortName evidence="8">ACOAT</shortName>
        <ecNumber evidence="8">2.6.1.11</ecNumber>
    </recommendedName>
</protein>
<dbReference type="CDD" id="cd00610">
    <property type="entry name" value="OAT_like"/>
    <property type="match status" value="1"/>
</dbReference>
<dbReference type="InterPro" id="IPR050103">
    <property type="entry name" value="Class-III_PLP-dep_AT"/>
</dbReference>
<comment type="catalytic activity">
    <reaction evidence="7">
        <text>L-2,4-diaminobutanoate + 2-oxoglutarate = L-aspartate 4-semialdehyde + L-glutamate</text>
        <dbReference type="Rhea" id="RHEA:11160"/>
        <dbReference type="ChEBI" id="CHEBI:16810"/>
        <dbReference type="ChEBI" id="CHEBI:29985"/>
        <dbReference type="ChEBI" id="CHEBI:58761"/>
        <dbReference type="ChEBI" id="CHEBI:537519"/>
        <dbReference type="EC" id="2.6.1.76"/>
    </reaction>
</comment>
<comment type="pathway">
    <text evidence="1">Amine and polyamine biosynthesis; ectoine biosynthesis; L-ectoine from L-aspartate 4-semialdehyde: step 1/3.</text>
</comment>
<evidence type="ECO:0000256" key="2">
    <source>
        <dbReference type="ARBA" id="ARBA00022571"/>
    </source>
</evidence>
<dbReference type="InterPro" id="IPR004636">
    <property type="entry name" value="AcOrn/SuccOrn_fam"/>
</dbReference>
<reference evidence="9 10" key="1">
    <citation type="submission" date="2015-07" db="EMBL/GenBank/DDBJ databases">
        <title>Draft genome of Achromobacter spanius.</title>
        <authorList>
            <person name="Wang X."/>
        </authorList>
    </citation>
    <scope>NUCLEOTIDE SEQUENCE [LARGE SCALE GENOMIC DNA]</scope>
    <source>
        <strain evidence="9 10">CGMCC9173</strain>
    </source>
</reference>
<keyword evidence="6 8" id="KW-0663">Pyridoxal phosphate</keyword>
<keyword evidence="5 8" id="KW-0808">Transferase</keyword>
<dbReference type="GO" id="GO:0006526">
    <property type="term" value="P:L-arginine biosynthetic process"/>
    <property type="evidence" value="ECO:0007669"/>
    <property type="project" value="UniProtKB-UniRule"/>
</dbReference>
<feature type="binding site" evidence="8">
    <location>
        <begin position="215"/>
        <end position="218"/>
    </location>
    <ligand>
        <name>pyridoxal 5'-phosphate</name>
        <dbReference type="ChEBI" id="CHEBI:597326"/>
    </ligand>
</feature>
<sequence length="407" mass="42997">MTSPLANIYARLPVAFSHGQGVWLWDANGRKYLDALAGIGVSCLGHAHPKLVAAISEQAARVIHTSNIYDIPQQEALAARLTALSGMREVAFCNSGSEANEAAIKLARYYAYQRGNQHAHIITMDSSWHGRTLATLAATGSEKARKGFEPLPTGFIQVPYNDLAAVRAAGDAEPRTTAVLLEVLQGEGGIRPSDMTYLQALRQLCTERGWLLMIDEVQSGIGRTGKWFAHQWADIKPDVMTLAKGLAGGVPIGAMLAAGPAAGVFTPGSHGTTFGGGPLVCAAGLAVLDTLETDKLLDNAHTVGAYLQDALASALTGTVGVTEVRGRGLMLGIELARPCGVLALRAMEAGLLINVTRDRVVRLLPPLILNKQEADQIVAILVPLIQDFLAEHSSSLSRPGVAPGRAQ</sequence>
<dbReference type="NCBIfam" id="NF002325">
    <property type="entry name" value="PRK01278.1"/>
    <property type="match status" value="1"/>
</dbReference>
<dbReference type="FunFam" id="3.40.640.10:FF:000004">
    <property type="entry name" value="Acetylornithine aminotransferase"/>
    <property type="match status" value="1"/>
</dbReference>
<keyword evidence="2 8" id="KW-0055">Arginine biosynthesis</keyword>
<comment type="caution">
    <text evidence="8">Lacks conserved residue(s) required for the propagation of feature annotation.</text>
</comment>
<dbReference type="Gene3D" id="3.40.640.10">
    <property type="entry name" value="Type I PLP-dependent aspartate aminotransferase-like (Major domain)"/>
    <property type="match status" value="1"/>
</dbReference>
<feature type="binding site" evidence="8">
    <location>
        <position position="131"/>
    </location>
    <ligand>
        <name>N(2)-acetyl-L-ornithine</name>
        <dbReference type="ChEBI" id="CHEBI:57805"/>
    </ligand>
</feature>
<evidence type="ECO:0000256" key="6">
    <source>
        <dbReference type="ARBA" id="ARBA00022898"/>
    </source>
</evidence>
<dbReference type="RefSeq" id="WP_050445923.1">
    <property type="nucleotide sequence ID" value="NZ_LGVG01000006.1"/>
</dbReference>
<name>A0AAW3I6R9_9BURK</name>
<evidence type="ECO:0000313" key="10">
    <source>
        <dbReference type="Proteomes" id="UP000037511"/>
    </source>
</evidence>
<dbReference type="GO" id="GO:0045303">
    <property type="term" value="F:diaminobutyrate-2-oxoglutarate transaminase activity"/>
    <property type="evidence" value="ECO:0007669"/>
    <property type="project" value="UniProtKB-EC"/>
</dbReference>
<comment type="similarity">
    <text evidence="8">Belongs to the class-III pyridoxal-phosphate-dependent aminotransferase family. ArgD subfamily.</text>
</comment>
<dbReference type="EC" id="2.6.1.11" evidence="8"/>
<dbReference type="Gene3D" id="3.90.1150.10">
    <property type="entry name" value="Aspartate Aminotransferase, domain 1"/>
    <property type="match status" value="1"/>
</dbReference>
<evidence type="ECO:0000256" key="3">
    <source>
        <dbReference type="ARBA" id="ARBA00022576"/>
    </source>
</evidence>
<dbReference type="InterPro" id="IPR005814">
    <property type="entry name" value="Aminotrans_3"/>
</dbReference>
<accession>A0AAW3I6R9</accession>
<dbReference type="GO" id="GO:0003992">
    <property type="term" value="F:N2-acetyl-L-ornithine:2-oxoglutarate 5-aminotransferase activity"/>
    <property type="evidence" value="ECO:0007669"/>
    <property type="project" value="UniProtKB-UniRule"/>
</dbReference>
<feature type="binding site" evidence="8">
    <location>
        <position position="272"/>
    </location>
    <ligand>
        <name>N(2)-acetyl-L-ornithine</name>
        <dbReference type="ChEBI" id="CHEBI:57805"/>
    </ligand>
</feature>
<comment type="miscellaneous">
    <text evidence="8">May also have succinyldiaminopimelate aminotransferase activity, thus carrying out the corresponding step in lysine biosynthesis.</text>
</comment>
<dbReference type="InterPro" id="IPR049704">
    <property type="entry name" value="Aminotrans_3_PPA_site"/>
</dbReference>
<evidence type="ECO:0000256" key="7">
    <source>
        <dbReference type="ARBA" id="ARBA00049111"/>
    </source>
</evidence>
<dbReference type="PIRSF" id="PIRSF000521">
    <property type="entry name" value="Transaminase_4ab_Lys_Orn"/>
    <property type="match status" value="1"/>
</dbReference>